<keyword evidence="1" id="KW-0812">Transmembrane</keyword>
<proteinExistence type="predicted"/>
<keyword evidence="1" id="KW-0472">Membrane</keyword>
<evidence type="ECO:0000313" key="3">
    <source>
        <dbReference type="Proteomes" id="UP000295724"/>
    </source>
</evidence>
<keyword evidence="3" id="KW-1185">Reference proteome</keyword>
<accession>A0A4R6XVD2</accession>
<keyword evidence="1" id="KW-1133">Transmembrane helix</keyword>
<gene>
    <name evidence="2" type="ORF">C8D91_0838</name>
</gene>
<name>A0A4R6XVD2_9GAMM</name>
<feature type="transmembrane region" description="Helical" evidence="1">
    <location>
        <begin position="16"/>
        <end position="36"/>
    </location>
</feature>
<organism evidence="2 3">
    <name type="scientific">Marinicella litoralis</name>
    <dbReference type="NCBI Taxonomy" id="644220"/>
    <lineage>
        <taxon>Bacteria</taxon>
        <taxon>Pseudomonadati</taxon>
        <taxon>Pseudomonadota</taxon>
        <taxon>Gammaproteobacteria</taxon>
        <taxon>Lysobacterales</taxon>
        <taxon>Marinicellaceae</taxon>
        <taxon>Marinicella</taxon>
    </lineage>
</organism>
<sequence>MMLLRSVTKHIKEQNWFAVFIDFLIVVVGVFIGIQVSNWNTDRADRLLEAETLVALHEDIKATANSIAHVLIEAEVADDSLRVLAEFADGQHDDMDIPTIDQHILAGVYAVLGFEPIMVTYDELKNTGRLRLLKEQQLRKQLQIIDSQITTLKTDENAILKASYDMSDLFLIKNYDWRGFITIPSRDGSYSVNWLDPMKDRRDPKDTLRQIEFMNILFYRGRLNESFKKSAKTLSVTLAEIDALIAQRLASIGQP</sequence>
<dbReference type="OrthoDB" id="6388784at2"/>
<evidence type="ECO:0000256" key="1">
    <source>
        <dbReference type="SAM" id="Phobius"/>
    </source>
</evidence>
<comment type="caution">
    <text evidence="2">The sequence shown here is derived from an EMBL/GenBank/DDBJ whole genome shotgun (WGS) entry which is preliminary data.</text>
</comment>
<reference evidence="2 3" key="1">
    <citation type="submission" date="2019-03" db="EMBL/GenBank/DDBJ databases">
        <title>Genomic Encyclopedia of Type Strains, Phase IV (KMG-IV): sequencing the most valuable type-strain genomes for metagenomic binning, comparative biology and taxonomic classification.</title>
        <authorList>
            <person name="Goeker M."/>
        </authorList>
    </citation>
    <scope>NUCLEOTIDE SEQUENCE [LARGE SCALE GENOMIC DNA]</scope>
    <source>
        <strain evidence="2 3">DSM 25488</strain>
    </source>
</reference>
<dbReference type="RefSeq" id="WP_099019001.1">
    <property type="nucleotide sequence ID" value="NZ_SNZB01000002.1"/>
</dbReference>
<dbReference type="AlphaFoldDB" id="A0A4R6XVD2"/>
<protein>
    <submittedName>
        <fullName evidence="2">Uncharacterized protein</fullName>
    </submittedName>
</protein>
<evidence type="ECO:0000313" key="2">
    <source>
        <dbReference type="EMBL" id="TDR22350.1"/>
    </source>
</evidence>
<dbReference type="EMBL" id="SNZB01000002">
    <property type="protein sequence ID" value="TDR22350.1"/>
    <property type="molecule type" value="Genomic_DNA"/>
</dbReference>
<dbReference type="Proteomes" id="UP000295724">
    <property type="component" value="Unassembled WGS sequence"/>
</dbReference>